<reference evidence="3 4" key="1">
    <citation type="submission" date="2018-01" db="EMBL/GenBank/DDBJ databases">
        <title>Genome sequence of Iodobacter sp. strain PCH194 isolated from Indian Trans-Himalaya.</title>
        <authorList>
            <person name="Kumar V."/>
            <person name="Thakur V."/>
            <person name="Kumar S."/>
            <person name="Singh D."/>
        </authorList>
    </citation>
    <scope>NUCLEOTIDE SEQUENCE [LARGE SCALE GENOMIC DNA]</scope>
    <source>
        <strain evidence="3 4">PCH194</strain>
    </source>
</reference>
<evidence type="ECO:0000256" key="2">
    <source>
        <dbReference type="SAM" id="Phobius"/>
    </source>
</evidence>
<keyword evidence="1" id="KW-1188">Viral release from host cell</keyword>
<keyword evidence="2" id="KW-0812">Transmembrane</keyword>
<sequence length="584" mass="61810">MGTADQLSILKEVFGAEAATGVSELIENQGIGALDDYIKVLENAKGTAAKIAEIMSDNANGDVKKLSSAWQDLNIQLYETNDGPLRGVIQSITEVIGKVKKWTQENPALTEKLVRLFAIISAALLIMGGFTLAMAAALGPMVMMRYGLSLLNIKMGLGTKLVKAATLSYGKLSATLKALNQTSPKAIFQSMTGSMGRANRAVKGYTASIWQAIRAQGAMAASKATGAMQYARTAGIAGMTKDAAKGGANLAVKGGKGLLNGGIGLIKLPIKAVMQLGQALAFVGRLALTNPIGLVLTGIALAALLIYKYWEPIKAFFTGLWQGFTEGIAPLKAIFVQTFTPLMAALQPLMPVWDWMIGAFKIAWEWVSKLFAPIQSTKESLEGATRSGSGFGQFLAHLVVIVAEVLAAFIGLPIKIMAIGVQIVEGLWQGIASKWDWLKGKFYELAKMLPEPVQKALDIHSPSRVFAQIGRHTVAGLDQGLTDGKDAPLATMKNITHQIINAASGLMIGGASLGAMAGVTIDTRPPIANTAPANNAASAPVFQITINAAPGMDEQKLAQLVAKEIAKAERQKQVRSRSRLGDND</sequence>
<accession>A0A7G3G8S3</accession>
<feature type="transmembrane region" description="Helical" evidence="2">
    <location>
        <begin position="116"/>
        <end position="138"/>
    </location>
</feature>
<evidence type="ECO:0000313" key="4">
    <source>
        <dbReference type="Proteomes" id="UP000515917"/>
    </source>
</evidence>
<name>A0A7G3G8S3_9NEIS</name>
<dbReference type="InterPro" id="IPR010090">
    <property type="entry name" value="Phage_tape_meas"/>
</dbReference>
<dbReference type="AlphaFoldDB" id="A0A7G3G8S3"/>
<keyword evidence="2" id="KW-0472">Membrane</keyword>
<dbReference type="NCBIfam" id="TIGR01760">
    <property type="entry name" value="tape_meas_TP901"/>
    <property type="match status" value="1"/>
</dbReference>
<feature type="transmembrane region" description="Helical" evidence="2">
    <location>
        <begin position="292"/>
        <end position="310"/>
    </location>
</feature>
<proteinExistence type="predicted"/>
<dbReference type="Proteomes" id="UP000515917">
    <property type="component" value="Chromosome"/>
</dbReference>
<keyword evidence="4" id="KW-1185">Reference proteome</keyword>
<organism evidence="3 4">
    <name type="scientific">Iodobacter fluviatilis</name>
    <dbReference type="NCBI Taxonomy" id="537"/>
    <lineage>
        <taxon>Bacteria</taxon>
        <taxon>Pseudomonadati</taxon>
        <taxon>Pseudomonadota</taxon>
        <taxon>Betaproteobacteria</taxon>
        <taxon>Neisseriales</taxon>
        <taxon>Chitinibacteraceae</taxon>
        <taxon>Iodobacter</taxon>
    </lineage>
</organism>
<dbReference type="EMBL" id="CP025781">
    <property type="protein sequence ID" value="QBC43592.1"/>
    <property type="molecule type" value="Genomic_DNA"/>
</dbReference>
<dbReference type="KEGG" id="ifl:C1H71_08585"/>
<gene>
    <name evidence="3" type="ORF">C1H71_08585</name>
</gene>
<keyword evidence="2" id="KW-1133">Transmembrane helix</keyword>
<protein>
    <submittedName>
        <fullName evidence="3">Phage tail tape measure protein</fullName>
    </submittedName>
</protein>
<evidence type="ECO:0000256" key="1">
    <source>
        <dbReference type="ARBA" id="ARBA00022612"/>
    </source>
</evidence>
<dbReference type="PANTHER" id="PTHR37813:SF1">
    <property type="entry name" value="FELS-2 PROPHAGE PROTEIN"/>
    <property type="match status" value="1"/>
</dbReference>
<evidence type="ECO:0000313" key="3">
    <source>
        <dbReference type="EMBL" id="QBC43592.1"/>
    </source>
</evidence>
<dbReference type="PANTHER" id="PTHR37813">
    <property type="entry name" value="FELS-2 PROPHAGE PROTEIN"/>
    <property type="match status" value="1"/>
</dbReference>
<feature type="transmembrane region" description="Helical" evidence="2">
    <location>
        <begin position="394"/>
        <end position="414"/>
    </location>
</feature>